<feature type="compositionally biased region" description="Low complexity" evidence="1">
    <location>
        <begin position="366"/>
        <end position="389"/>
    </location>
</feature>
<dbReference type="GO" id="GO:0070086">
    <property type="term" value="P:ubiquitin-dependent endocytosis"/>
    <property type="evidence" value="ECO:0007669"/>
    <property type="project" value="TreeGrafter"/>
</dbReference>
<feature type="compositionally biased region" description="Low complexity" evidence="1">
    <location>
        <begin position="345"/>
        <end position="355"/>
    </location>
</feature>
<dbReference type="Proteomes" id="UP000738325">
    <property type="component" value="Unassembled WGS sequence"/>
</dbReference>
<keyword evidence="4" id="KW-1185">Reference proteome</keyword>
<proteinExistence type="predicted"/>
<dbReference type="GO" id="GO:0030674">
    <property type="term" value="F:protein-macromolecule adaptor activity"/>
    <property type="evidence" value="ECO:0007669"/>
    <property type="project" value="TreeGrafter"/>
</dbReference>
<gene>
    <name evidence="3" type="ORF">BGZ99_009044</name>
</gene>
<name>A0A9P6RTJ9_9FUNG</name>
<organism evidence="3 4">
    <name type="scientific">Dissophora globulifera</name>
    <dbReference type="NCBI Taxonomy" id="979702"/>
    <lineage>
        <taxon>Eukaryota</taxon>
        <taxon>Fungi</taxon>
        <taxon>Fungi incertae sedis</taxon>
        <taxon>Mucoromycota</taxon>
        <taxon>Mortierellomycotina</taxon>
        <taxon>Mortierellomycetes</taxon>
        <taxon>Mortierellales</taxon>
        <taxon>Mortierellaceae</taxon>
        <taxon>Dissophora</taxon>
    </lineage>
</organism>
<dbReference type="PANTHER" id="PTHR11188:SF17">
    <property type="entry name" value="FI21816P1"/>
    <property type="match status" value="1"/>
</dbReference>
<dbReference type="SUPFAM" id="SSF81296">
    <property type="entry name" value="E set domains"/>
    <property type="match status" value="1"/>
</dbReference>
<protein>
    <recommendedName>
        <fullName evidence="2">Arrestin-like N-terminal domain-containing protein</fullName>
    </recommendedName>
</protein>
<dbReference type="Pfam" id="PF00339">
    <property type="entry name" value="Arrestin_N"/>
    <property type="match status" value="1"/>
</dbReference>
<accession>A0A9P6RTJ9</accession>
<dbReference type="GO" id="GO:0005829">
    <property type="term" value="C:cytosol"/>
    <property type="evidence" value="ECO:0007669"/>
    <property type="project" value="TreeGrafter"/>
</dbReference>
<dbReference type="InterPro" id="IPR014752">
    <property type="entry name" value="Arrestin-like_C"/>
</dbReference>
<sequence length="411" mass="45458">MDKNSYGCTLIECTQPFLSSDTRTPHVLPAGSHRFPFSFVVADFLPAVLSSKTININYQVTATLHQVSLLPFASRHQITKPVILLQRDELPSDDLFSTAFMRLESKGSSRLSSNVSFPCSVFPQAGTIPLMLNLTLKGNATSVTKITIEMFESVFARCATSSEDERTESLVDERLVTRQNCPIQGWPSSTTETPALIPKRLMFKVPQWPLSTWTKSEEALTLACPRTTLSKGFCHASGSYAGGDIRISHTIRVMVEVRGLSNDTESKTFEHVTAESESMVWIVGNQEYRDDDTNPPSYYRSFSTKLVEGDKIHEMDQQALEALQNDLPPSTLPPCYQESIDSRSSRSSATLNSWSDPSRMSIDQFSLGESLSESTSGSRSNRNSTSSDTYSSDLAAYTLRHSHVSSAVLAM</sequence>
<evidence type="ECO:0000313" key="4">
    <source>
        <dbReference type="Proteomes" id="UP000738325"/>
    </source>
</evidence>
<dbReference type="OrthoDB" id="2333384at2759"/>
<dbReference type="InterPro" id="IPR050357">
    <property type="entry name" value="Arrestin_domain-protein"/>
</dbReference>
<evidence type="ECO:0000256" key="1">
    <source>
        <dbReference type="SAM" id="MobiDB-lite"/>
    </source>
</evidence>
<evidence type="ECO:0000259" key="2">
    <source>
        <dbReference type="Pfam" id="PF00339"/>
    </source>
</evidence>
<dbReference type="AlphaFoldDB" id="A0A9P6RTJ9"/>
<feature type="domain" description="Arrestin-like N-terminal" evidence="2">
    <location>
        <begin position="11"/>
        <end position="67"/>
    </location>
</feature>
<feature type="region of interest" description="Disordered" evidence="1">
    <location>
        <begin position="324"/>
        <end position="389"/>
    </location>
</feature>
<dbReference type="PANTHER" id="PTHR11188">
    <property type="entry name" value="ARRESTIN DOMAIN CONTAINING PROTEIN"/>
    <property type="match status" value="1"/>
</dbReference>
<evidence type="ECO:0000313" key="3">
    <source>
        <dbReference type="EMBL" id="KAG0326745.1"/>
    </source>
</evidence>
<comment type="caution">
    <text evidence="3">The sequence shown here is derived from an EMBL/GenBank/DDBJ whole genome shotgun (WGS) entry which is preliminary data.</text>
</comment>
<dbReference type="GO" id="GO:0031625">
    <property type="term" value="F:ubiquitin protein ligase binding"/>
    <property type="evidence" value="ECO:0007669"/>
    <property type="project" value="TreeGrafter"/>
</dbReference>
<dbReference type="GO" id="GO:0005886">
    <property type="term" value="C:plasma membrane"/>
    <property type="evidence" value="ECO:0007669"/>
    <property type="project" value="TreeGrafter"/>
</dbReference>
<dbReference type="EMBL" id="JAAAIP010000074">
    <property type="protein sequence ID" value="KAG0326745.1"/>
    <property type="molecule type" value="Genomic_DNA"/>
</dbReference>
<reference evidence="3" key="1">
    <citation type="journal article" date="2020" name="Fungal Divers.">
        <title>Resolving the Mortierellaceae phylogeny through synthesis of multi-gene phylogenetics and phylogenomics.</title>
        <authorList>
            <person name="Vandepol N."/>
            <person name="Liber J."/>
            <person name="Desiro A."/>
            <person name="Na H."/>
            <person name="Kennedy M."/>
            <person name="Barry K."/>
            <person name="Grigoriev I.V."/>
            <person name="Miller A.N."/>
            <person name="O'Donnell K."/>
            <person name="Stajich J.E."/>
            <person name="Bonito G."/>
        </authorList>
    </citation>
    <scope>NUCLEOTIDE SEQUENCE</scope>
    <source>
        <strain evidence="3">REB-010B</strain>
    </source>
</reference>
<dbReference type="InterPro" id="IPR014756">
    <property type="entry name" value="Ig_E-set"/>
</dbReference>
<dbReference type="InterPro" id="IPR011021">
    <property type="entry name" value="Arrestin-like_N"/>
</dbReference>
<dbReference type="Gene3D" id="2.60.40.640">
    <property type="match status" value="1"/>
</dbReference>